<dbReference type="GO" id="GO:0022857">
    <property type="term" value="F:transmembrane transporter activity"/>
    <property type="evidence" value="ECO:0007669"/>
    <property type="project" value="InterPro"/>
</dbReference>
<dbReference type="GO" id="GO:0016020">
    <property type="term" value="C:membrane"/>
    <property type="evidence" value="ECO:0007669"/>
    <property type="project" value="UniProtKB-SubCell"/>
</dbReference>
<dbReference type="InterPro" id="IPR020846">
    <property type="entry name" value="MFS_dom"/>
</dbReference>
<feature type="transmembrane region" description="Helical" evidence="5">
    <location>
        <begin position="35"/>
        <end position="55"/>
    </location>
</feature>
<accession>A0A6B2L5R8</accession>
<dbReference type="AlphaFoldDB" id="A0A6B2L5R8"/>
<dbReference type="InterPro" id="IPR036259">
    <property type="entry name" value="MFS_trans_sf"/>
</dbReference>
<dbReference type="InterPro" id="IPR005828">
    <property type="entry name" value="MFS_sugar_transport-like"/>
</dbReference>
<keyword evidence="3 5" id="KW-1133">Transmembrane helix</keyword>
<comment type="subcellular location">
    <subcellularLocation>
        <location evidence="1">Membrane</location>
        <topology evidence="1">Multi-pass membrane protein</topology>
    </subcellularLocation>
</comment>
<dbReference type="InterPro" id="IPR005829">
    <property type="entry name" value="Sugar_transporter_CS"/>
</dbReference>
<dbReference type="EMBL" id="GIBP01003363">
    <property type="protein sequence ID" value="NDV32332.1"/>
    <property type="molecule type" value="Transcribed_RNA"/>
</dbReference>
<evidence type="ECO:0000313" key="7">
    <source>
        <dbReference type="EMBL" id="NDV32332.1"/>
    </source>
</evidence>
<feature type="transmembrane region" description="Helical" evidence="5">
    <location>
        <begin position="62"/>
        <end position="80"/>
    </location>
</feature>
<dbReference type="PANTHER" id="PTHR48021:SF1">
    <property type="entry name" value="GH07001P-RELATED"/>
    <property type="match status" value="1"/>
</dbReference>
<feature type="transmembrane region" description="Helical" evidence="5">
    <location>
        <begin position="235"/>
        <end position="253"/>
    </location>
</feature>
<evidence type="ECO:0000256" key="1">
    <source>
        <dbReference type="ARBA" id="ARBA00004141"/>
    </source>
</evidence>
<name>A0A6B2L5R8_9EUKA</name>
<dbReference type="PROSITE" id="PS50850">
    <property type="entry name" value="MFS"/>
    <property type="match status" value="1"/>
</dbReference>
<keyword evidence="2 5" id="KW-0812">Transmembrane</keyword>
<feature type="transmembrane region" description="Helical" evidence="5">
    <location>
        <begin position="358"/>
        <end position="379"/>
    </location>
</feature>
<dbReference type="PROSITE" id="PS00217">
    <property type="entry name" value="SUGAR_TRANSPORT_2"/>
    <property type="match status" value="1"/>
</dbReference>
<evidence type="ECO:0000256" key="4">
    <source>
        <dbReference type="ARBA" id="ARBA00023136"/>
    </source>
</evidence>
<evidence type="ECO:0000259" key="6">
    <source>
        <dbReference type="PROSITE" id="PS50850"/>
    </source>
</evidence>
<evidence type="ECO:0000256" key="5">
    <source>
        <dbReference type="SAM" id="Phobius"/>
    </source>
</evidence>
<feature type="transmembrane region" description="Helical" evidence="5">
    <location>
        <begin position="201"/>
        <end position="223"/>
    </location>
</feature>
<evidence type="ECO:0000256" key="2">
    <source>
        <dbReference type="ARBA" id="ARBA00022692"/>
    </source>
</evidence>
<dbReference type="SUPFAM" id="SSF103473">
    <property type="entry name" value="MFS general substrate transporter"/>
    <property type="match status" value="1"/>
</dbReference>
<organism evidence="7">
    <name type="scientific">Arcella intermedia</name>
    <dbReference type="NCBI Taxonomy" id="1963864"/>
    <lineage>
        <taxon>Eukaryota</taxon>
        <taxon>Amoebozoa</taxon>
        <taxon>Tubulinea</taxon>
        <taxon>Elardia</taxon>
        <taxon>Arcellinida</taxon>
        <taxon>Sphaerothecina</taxon>
        <taxon>Arcellidae</taxon>
        <taxon>Arcella</taxon>
    </lineage>
</organism>
<dbReference type="InterPro" id="IPR050549">
    <property type="entry name" value="MFS_Trehalose_Transporter"/>
</dbReference>
<dbReference type="Pfam" id="PF00083">
    <property type="entry name" value="Sugar_tr"/>
    <property type="match status" value="2"/>
</dbReference>
<feature type="transmembrane region" description="Helical" evidence="5">
    <location>
        <begin position="331"/>
        <end position="352"/>
    </location>
</feature>
<feature type="transmembrane region" description="Helical" evidence="5">
    <location>
        <begin position="302"/>
        <end position="319"/>
    </location>
</feature>
<keyword evidence="4 5" id="KW-0472">Membrane</keyword>
<dbReference type="PANTHER" id="PTHR48021">
    <property type="match status" value="1"/>
</dbReference>
<sequence length="394" mass="44401">MTTGFNIVVPSLISDEILVEFPVSTETTEEVLKGLMVGFTFLGAFFGVLLCSFLADYFGRKMVTFVGSGMCLLMCITIVFSDNIYLYSVLRLFGGVGIGFLGTVCPLYIRETSPFEKRAGFAVIFKGFLNLGIVLAYVCGYLLEIQNWRILMGFGGFTPFILLFISYFGMTETSIHIYTKRNYSPLPLIKKFFYLKQLKKTIALTLLIVLQYFTGLEGVIYFGDTVYNFYDNGPIIQIGLGVWNMVTCFPIIYFSHRLPLFKSTIIFTSLMAISLSLISIFANDGLYPNFLFKAVGVTSSTMVYIVLHTLLSSTFWLLYVELFGAEETGFYFVNAISLIFQMISTTFFLLLFSSMDMYKTYLTFAIITIIAAIGLKIFLPFPPSQRSQSHSTIN</sequence>
<feature type="domain" description="Major facilitator superfamily (MFS) profile" evidence="6">
    <location>
        <begin position="1"/>
        <end position="386"/>
    </location>
</feature>
<protein>
    <recommendedName>
        <fullName evidence="6">Major facilitator superfamily (MFS) profile domain-containing protein</fullName>
    </recommendedName>
</protein>
<proteinExistence type="predicted"/>
<feature type="transmembrane region" description="Helical" evidence="5">
    <location>
        <begin position="86"/>
        <end position="109"/>
    </location>
</feature>
<evidence type="ECO:0000256" key="3">
    <source>
        <dbReference type="ARBA" id="ARBA00022989"/>
    </source>
</evidence>
<feature type="transmembrane region" description="Helical" evidence="5">
    <location>
        <begin position="265"/>
        <end position="282"/>
    </location>
</feature>
<reference evidence="7" key="1">
    <citation type="journal article" date="2020" name="J. Eukaryot. Microbiol.">
        <title>De novo Sequencing, Assembly and Annotation of the Transcriptome for the Free-Living Testate Amoeba Arcella intermedia.</title>
        <authorList>
            <person name="Ribeiro G.M."/>
            <person name="Porfirio-Sousa A.L."/>
            <person name="Maurer-Alcala X.X."/>
            <person name="Katz L.A."/>
            <person name="Lahr D.J.G."/>
        </authorList>
    </citation>
    <scope>NUCLEOTIDE SEQUENCE</scope>
</reference>
<feature type="transmembrane region" description="Helical" evidence="5">
    <location>
        <begin position="121"/>
        <end position="143"/>
    </location>
</feature>
<feature type="transmembrane region" description="Helical" evidence="5">
    <location>
        <begin position="149"/>
        <end position="170"/>
    </location>
</feature>
<dbReference type="Gene3D" id="1.20.1250.20">
    <property type="entry name" value="MFS general substrate transporter like domains"/>
    <property type="match status" value="2"/>
</dbReference>